<keyword evidence="4" id="KW-1185">Reference proteome</keyword>
<feature type="region of interest" description="Disordered" evidence="1">
    <location>
        <begin position="34"/>
        <end position="56"/>
    </location>
</feature>
<protein>
    <submittedName>
        <fullName evidence="3">Uncharacterized protein</fullName>
    </submittedName>
</protein>
<evidence type="ECO:0000313" key="3">
    <source>
        <dbReference type="EMBL" id="KAF2140276.1"/>
    </source>
</evidence>
<proteinExistence type="predicted"/>
<keyword evidence="2" id="KW-0812">Transmembrane</keyword>
<dbReference type="RefSeq" id="XP_033395989.1">
    <property type="nucleotide sequence ID" value="XM_033545222.1"/>
</dbReference>
<organism evidence="3 4">
    <name type="scientific">Aplosporella prunicola CBS 121167</name>
    <dbReference type="NCBI Taxonomy" id="1176127"/>
    <lineage>
        <taxon>Eukaryota</taxon>
        <taxon>Fungi</taxon>
        <taxon>Dikarya</taxon>
        <taxon>Ascomycota</taxon>
        <taxon>Pezizomycotina</taxon>
        <taxon>Dothideomycetes</taxon>
        <taxon>Dothideomycetes incertae sedis</taxon>
        <taxon>Botryosphaeriales</taxon>
        <taxon>Aplosporellaceae</taxon>
        <taxon>Aplosporella</taxon>
    </lineage>
</organism>
<reference evidence="3" key="1">
    <citation type="journal article" date="2020" name="Stud. Mycol.">
        <title>101 Dothideomycetes genomes: a test case for predicting lifestyles and emergence of pathogens.</title>
        <authorList>
            <person name="Haridas S."/>
            <person name="Albert R."/>
            <person name="Binder M."/>
            <person name="Bloem J."/>
            <person name="Labutti K."/>
            <person name="Salamov A."/>
            <person name="Andreopoulos B."/>
            <person name="Baker S."/>
            <person name="Barry K."/>
            <person name="Bills G."/>
            <person name="Bluhm B."/>
            <person name="Cannon C."/>
            <person name="Castanera R."/>
            <person name="Culley D."/>
            <person name="Daum C."/>
            <person name="Ezra D."/>
            <person name="Gonzalez J."/>
            <person name="Henrissat B."/>
            <person name="Kuo A."/>
            <person name="Liang C."/>
            <person name="Lipzen A."/>
            <person name="Lutzoni F."/>
            <person name="Magnuson J."/>
            <person name="Mondo S."/>
            <person name="Nolan M."/>
            <person name="Ohm R."/>
            <person name="Pangilinan J."/>
            <person name="Park H.-J."/>
            <person name="Ramirez L."/>
            <person name="Alfaro M."/>
            <person name="Sun H."/>
            <person name="Tritt A."/>
            <person name="Yoshinaga Y."/>
            <person name="Zwiers L.-H."/>
            <person name="Turgeon B."/>
            <person name="Goodwin S."/>
            <person name="Spatafora J."/>
            <person name="Crous P."/>
            <person name="Grigoriev I."/>
        </authorList>
    </citation>
    <scope>NUCLEOTIDE SEQUENCE</scope>
    <source>
        <strain evidence="3">CBS 121167</strain>
    </source>
</reference>
<sequence>MDDYDIPIFLLLFLLSELTTCYLLPYLRTQLRRPPAPSAPPHQRQQPHPHQQPPLHPRLNQRLLDPIINRPNIPFLHNLWTAEEALEIRLLATERLAAFNIVFAPEADMPLLWDEELYGDLGEEWERPGWAFGLLDPALLRGGMYRRRAAYAPRYYPALARQPPPPPPPPMPGVANDLARDREIGEWSLP</sequence>
<dbReference type="AlphaFoldDB" id="A0A6A6B8L2"/>
<dbReference type="Proteomes" id="UP000799438">
    <property type="component" value="Unassembled WGS sequence"/>
</dbReference>
<evidence type="ECO:0000313" key="4">
    <source>
        <dbReference type="Proteomes" id="UP000799438"/>
    </source>
</evidence>
<dbReference type="EMBL" id="ML995490">
    <property type="protein sequence ID" value="KAF2140276.1"/>
    <property type="molecule type" value="Genomic_DNA"/>
</dbReference>
<accession>A0A6A6B8L2</accession>
<evidence type="ECO:0000256" key="2">
    <source>
        <dbReference type="SAM" id="Phobius"/>
    </source>
</evidence>
<name>A0A6A6B8L2_9PEZI</name>
<keyword evidence="2" id="KW-0472">Membrane</keyword>
<gene>
    <name evidence="3" type="ORF">K452DRAFT_335339</name>
</gene>
<keyword evidence="2" id="KW-1133">Transmembrane helix</keyword>
<feature type="transmembrane region" description="Helical" evidence="2">
    <location>
        <begin position="6"/>
        <end position="27"/>
    </location>
</feature>
<dbReference type="GeneID" id="54302721"/>
<evidence type="ECO:0000256" key="1">
    <source>
        <dbReference type="SAM" id="MobiDB-lite"/>
    </source>
</evidence>